<keyword evidence="8 14" id="KW-0418">Kinase</keyword>
<dbReference type="GO" id="GO:0030955">
    <property type="term" value="F:potassium ion binding"/>
    <property type="evidence" value="ECO:0007669"/>
    <property type="project" value="UniProtKB-UniRule"/>
</dbReference>
<dbReference type="AlphaFoldDB" id="A0A916XCJ7"/>
<comment type="cofactor">
    <cofactor evidence="1">
        <name>K(+)</name>
        <dbReference type="ChEBI" id="CHEBI:29103"/>
    </cofactor>
</comment>
<dbReference type="InterPro" id="IPR036918">
    <property type="entry name" value="Pyrv_Knase_C_sf"/>
</dbReference>
<dbReference type="GO" id="GO:0000287">
    <property type="term" value="F:magnesium ion binding"/>
    <property type="evidence" value="ECO:0007669"/>
    <property type="project" value="UniProtKB-UniRule"/>
</dbReference>
<dbReference type="GO" id="GO:0005524">
    <property type="term" value="F:ATP binding"/>
    <property type="evidence" value="ECO:0007669"/>
    <property type="project" value="UniProtKB-KW"/>
</dbReference>
<proteinExistence type="inferred from homology"/>
<evidence type="ECO:0000313" key="18">
    <source>
        <dbReference type="Proteomes" id="UP000637002"/>
    </source>
</evidence>
<reference evidence="17" key="1">
    <citation type="journal article" date="2014" name="Int. J. Syst. Evol. Microbiol.">
        <title>Complete genome sequence of Corynebacterium casei LMG S-19264T (=DSM 44701T), isolated from a smear-ripened cheese.</title>
        <authorList>
            <consortium name="US DOE Joint Genome Institute (JGI-PGF)"/>
            <person name="Walter F."/>
            <person name="Albersmeier A."/>
            <person name="Kalinowski J."/>
            <person name="Ruckert C."/>
        </authorList>
    </citation>
    <scope>NUCLEOTIDE SEQUENCE</scope>
    <source>
        <strain evidence="17">CGMCC 1.12919</strain>
    </source>
</reference>
<reference evidence="17" key="2">
    <citation type="submission" date="2020-09" db="EMBL/GenBank/DDBJ databases">
        <authorList>
            <person name="Sun Q."/>
            <person name="Zhou Y."/>
        </authorList>
    </citation>
    <scope>NUCLEOTIDE SEQUENCE</scope>
    <source>
        <strain evidence="17">CGMCC 1.12919</strain>
    </source>
</reference>
<dbReference type="InterPro" id="IPR018209">
    <property type="entry name" value="Pyrv_Knase_AS"/>
</dbReference>
<evidence type="ECO:0000256" key="5">
    <source>
        <dbReference type="ARBA" id="ARBA00022679"/>
    </source>
</evidence>
<evidence type="ECO:0000256" key="8">
    <source>
        <dbReference type="ARBA" id="ARBA00022777"/>
    </source>
</evidence>
<keyword evidence="10 14" id="KW-0460">Magnesium</keyword>
<dbReference type="SUPFAM" id="SSF51621">
    <property type="entry name" value="Phosphoenolpyruvate/pyruvate domain"/>
    <property type="match status" value="1"/>
</dbReference>
<dbReference type="GO" id="GO:0016301">
    <property type="term" value="F:kinase activity"/>
    <property type="evidence" value="ECO:0007669"/>
    <property type="project" value="UniProtKB-KW"/>
</dbReference>
<evidence type="ECO:0000256" key="10">
    <source>
        <dbReference type="ARBA" id="ARBA00022842"/>
    </source>
</evidence>
<sequence>MRRLRRVKIVATLGPASSTPEMIEKLFLAGADLFRINMSHTSRDALRERVADIRAVEAKVGRPIGILADLQGPKLRLGVFAGDRVMLDAGDHFTLDGDATPGDRTRVQMPHPEILTALEPGHTVLIDDGKVELKVIEVRRDGHAAQAIANVVVGGAVSNRKGVSLPDTTIPVSALTGKDHSDLEAALDAGVDWIAVSFVQRPEDVAEVKKTARGRAMVMAKIEKPQAVTRLDEIFELADGLMVARGDLGVEMPLEQVPGIQKRITRMGRRLGKPIVVATQMLESMISAPVPTRAEVSDVATAVFEGADAIMLSAESAAGQYPTEAVATMNRIGIQVESDANFRTIITAQRTEPERTGADAIAAAARTIAETVDIKTIVAWTASGSTGLRIARERSQTPTVALTPNVATARRLAVSWGIHAVVTEDAHDMDDMTQRACSHACDEGFAQGNERVLIVAGIPFGSPGATNMLRVAFVNPAGTGGR</sequence>
<dbReference type="FunFam" id="2.40.33.10:FF:000001">
    <property type="entry name" value="Pyruvate kinase"/>
    <property type="match status" value="1"/>
</dbReference>
<comment type="caution">
    <text evidence="17">The sequence shown here is derived from an EMBL/GenBank/DDBJ whole genome shotgun (WGS) entry which is preliminary data.</text>
</comment>
<evidence type="ECO:0000256" key="1">
    <source>
        <dbReference type="ARBA" id="ARBA00001958"/>
    </source>
</evidence>
<keyword evidence="11 14" id="KW-0324">Glycolysis</keyword>
<evidence type="ECO:0000313" key="17">
    <source>
        <dbReference type="EMBL" id="GGC63967.1"/>
    </source>
</evidence>
<dbReference type="NCBIfam" id="NF004886">
    <property type="entry name" value="PRK06247.1"/>
    <property type="match status" value="1"/>
</dbReference>
<dbReference type="Pfam" id="PF00224">
    <property type="entry name" value="PK"/>
    <property type="match status" value="1"/>
</dbReference>
<dbReference type="PROSITE" id="PS00110">
    <property type="entry name" value="PYRUVATE_KINASE"/>
    <property type="match status" value="1"/>
</dbReference>
<feature type="domain" description="Pyruvate kinase barrel" evidence="15">
    <location>
        <begin position="5"/>
        <end position="326"/>
    </location>
</feature>
<accession>A0A916XCJ7</accession>
<keyword evidence="12 17" id="KW-0670">Pyruvate</keyword>
<protein>
    <recommendedName>
        <fullName evidence="4 13">Pyruvate kinase</fullName>
        <ecNumber evidence="4 13">2.7.1.40</ecNumber>
    </recommendedName>
</protein>
<evidence type="ECO:0000256" key="13">
    <source>
        <dbReference type="NCBIfam" id="TIGR01064"/>
    </source>
</evidence>
<dbReference type="Gene3D" id="2.40.33.10">
    <property type="entry name" value="PK beta-barrel domain-like"/>
    <property type="match status" value="1"/>
</dbReference>
<dbReference type="Gene3D" id="3.40.1380.20">
    <property type="entry name" value="Pyruvate kinase, C-terminal domain"/>
    <property type="match status" value="1"/>
</dbReference>
<gene>
    <name evidence="17" type="primary">pykA</name>
    <name evidence="17" type="ORF">GCM10010994_23210</name>
</gene>
<dbReference type="RefSeq" id="WP_188609336.1">
    <property type="nucleotide sequence ID" value="NZ_BMGG01000004.1"/>
</dbReference>
<evidence type="ECO:0000256" key="9">
    <source>
        <dbReference type="ARBA" id="ARBA00022840"/>
    </source>
</evidence>
<dbReference type="GO" id="GO:0004743">
    <property type="term" value="F:pyruvate kinase activity"/>
    <property type="evidence" value="ECO:0007669"/>
    <property type="project" value="UniProtKB-UniRule"/>
</dbReference>
<keyword evidence="6" id="KW-0479">Metal-binding</keyword>
<evidence type="ECO:0000259" key="16">
    <source>
        <dbReference type="Pfam" id="PF02887"/>
    </source>
</evidence>
<keyword evidence="9" id="KW-0067">ATP-binding</keyword>
<evidence type="ECO:0000256" key="2">
    <source>
        <dbReference type="ARBA" id="ARBA00004997"/>
    </source>
</evidence>
<dbReference type="InterPro" id="IPR015806">
    <property type="entry name" value="Pyrv_Knase_insert_dom_sf"/>
</dbReference>
<keyword evidence="18" id="KW-1185">Reference proteome</keyword>
<dbReference type="NCBIfam" id="NF004978">
    <property type="entry name" value="PRK06354.1"/>
    <property type="match status" value="1"/>
</dbReference>
<evidence type="ECO:0000256" key="3">
    <source>
        <dbReference type="ARBA" id="ARBA00008663"/>
    </source>
</evidence>
<dbReference type="InterPro" id="IPR011037">
    <property type="entry name" value="Pyrv_Knase-like_insert_dom_sf"/>
</dbReference>
<comment type="pathway">
    <text evidence="2 14">Carbohydrate degradation; glycolysis; pyruvate from D-glyceraldehyde 3-phosphate: step 5/5.</text>
</comment>
<dbReference type="EMBL" id="BMGG01000004">
    <property type="protein sequence ID" value="GGC63967.1"/>
    <property type="molecule type" value="Genomic_DNA"/>
</dbReference>
<dbReference type="InterPro" id="IPR001697">
    <property type="entry name" value="Pyr_Knase"/>
</dbReference>
<dbReference type="SUPFAM" id="SSF52935">
    <property type="entry name" value="PK C-terminal domain-like"/>
    <property type="match status" value="1"/>
</dbReference>
<dbReference type="NCBIfam" id="NF004491">
    <property type="entry name" value="PRK05826.1"/>
    <property type="match status" value="1"/>
</dbReference>
<evidence type="ECO:0000256" key="14">
    <source>
        <dbReference type="RuleBase" id="RU000504"/>
    </source>
</evidence>
<evidence type="ECO:0000256" key="4">
    <source>
        <dbReference type="ARBA" id="ARBA00012142"/>
    </source>
</evidence>
<evidence type="ECO:0000256" key="7">
    <source>
        <dbReference type="ARBA" id="ARBA00022741"/>
    </source>
</evidence>
<dbReference type="PRINTS" id="PR01050">
    <property type="entry name" value="PYRUVTKNASE"/>
</dbReference>
<feature type="domain" description="Pyruvate kinase C-terminal" evidence="16">
    <location>
        <begin position="359"/>
        <end position="471"/>
    </location>
</feature>
<dbReference type="Pfam" id="PF02887">
    <property type="entry name" value="PK_C"/>
    <property type="match status" value="1"/>
</dbReference>
<comment type="catalytic activity">
    <reaction evidence="14">
        <text>pyruvate + ATP = phosphoenolpyruvate + ADP + H(+)</text>
        <dbReference type="Rhea" id="RHEA:18157"/>
        <dbReference type="ChEBI" id="CHEBI:15361"/>
        <dbReference type="ChEBI" id="CHEBI:15378"/>
        <dbReference type="ChEBI" id="CHEBI:30616"/>
        <dbReference type="ChEBI" id="CHEBI:58702"/>
        <dbReference type="ChEBI" id="CHEBI:456216"/>
        <dbReference type="EC" id="2.7.1.40"/>
    </reaction>
</comment>
<comment type="similarity">
    <text evidence="3 14">Belongs to the pyruvate kinase family.</text>
</comment>
<dbReference type="SUPFAM" id="SSF50800">
    <property type="entry name" value="PK beta-barrel domain-like"/>
    <property type="match status" value="1"/>
</dbReference>
<evidence type="ECO:0000256" key="11">
    <source>
        <dbReference type="ARBA" id="ARBA00023152"/>
    </source>
</evidence>
<dbReference type="NCBIfam" id="TIGR01064">
    <property type="entry name" value="pyruv_kin"/>
    <property type="match status" value="1"/>
</dbReference>
<dbReference type="InterPro" id="IPR015795">
    <property type="entry name" value="Pyrv_Knase_C"/>
</dbReference>
<evidence type="ECO:0000259" key="15">
    <source>
        <dbReference type="Pfam" id="PF00224"/>
    </source>
</evidence>
<keyword evidence="5 14" id="KW-0808">Transferase</keyword>
<dbReference type="Gene3D" id="3.20.20.60">
    <property type="entry name" value="Phosphoenolpyruvate-binding domains"/>
    <property type="match status" value="1"/>
</dbReference>
<evidence type="ECO:0000256" key="12">
    <source>
        <dbReference type="ARBA" id="ARBA00023317"/>
    </source>
</evidence>
<dbReference type="InterPro" id="IPR015793">
    <property type="entry name" value="Pyrv_Knase_brl"/>
</dbReference>
<dbReference type="EC" id="2.7.1.40" evidence="4 13"/>
<evidence type="ECO:0000256" key="6">
    <source>
        <dbReference type="ARBA" id="ARBA00022723"/>
    </source>
</evidence>
<name>A0A916XCJ7_9HYPH</name>
<dbReference type="PANTHER" id="PTHR11817">
    <property type="entry name" value="PYRUVATE KINASE"/>
    <property type="match status" value="1"/>
</dbReference>
<dbReference type="Proteomes" id="UP000637002">
    <property type="component" value="Unassembled WGS sequence"/>
</dbReference>
<dbReference type="InterPro" id="IPR015813">
    <property type="entry name" value="Pyrv/PenolPyrv_kinase-like_dom"/>
</dbReference>
<keyword evidence="7" id="KW-0547">Nucleotide-binding</keyword>
<organism evidence="17 18">
    <name type="scientific">Chelatococcus reniformis</name>
    <dbReference type="NCBI Taxonomy" id="1494448"/>
    <lineage>
        <taxon>Bacteria</taxon>
        <taxon>Pseudomonadati</taxon>
        <taxon>Pseudomonadota</taxon>
        <taxon>Alphaproteobacteria</taxon>
        <taxon>Hyphomicrobiales</taxon>
        <taxon>Chelatococcaceae</taxon>
        <taxon>Chelatococcus</taxon>
    </lineage>
</organism>
<dbReference type="InterPro" id="IPR040442">
    <property type="entry name" value="Pyrv_kinase-like_dom_sf"/>
</dbReference>